<evidence type="ECO:0000256" key="2">
    <source>
        <dbReference type="ARBA" id="ARBA00022771"/>
    </source>
</evidence>
<evidence type="ECO:0000259" key="6">
    <source>
        <dbReference type="PROSITE" id="PS50089"/>
    </source>
</evidence>
<dbReference type="PANTHER" id="PTHR10044:SF139">
    <property type="entry name" value="DEATH-ASSOCIATED INHIBITOR OF APOPTOSIS 2"/>
    <property type="match status" value="1"/>
</dbReference>
<keyword evidence="3" id="KW-0862">Zinc</keyword>
<dbReference type="AlphaFoldDB" id="A0A819ABZ3"/>
<keyword evidence="2 4" id="KW-0863">Zinc-finger</keyword>
<dbReference type="InterPro" id="IPR050784">
    <property type="entry name" value="IAP"/>
</dbReference>
<dbReference type="GO" id="GO:0043066">
    <property type="term" value="P:negative regulation of apoptotic process"/>
    <property type="evidence" value="ECO:0007669"/>
    <property type="project" value="TreeGrafter"/>
</dbReference>
<dbReference type="GO" id="GO:0051726">
    <property type="term" value="P:regulation of cell cycle"/>
    <property type="evidence" value="ECO:0007669"/>
    <property type="project" value="TreeGrafter"/>
</dbReference>
<dbReference type="InterPro" id="IPR001841">
    <property type="entry name" value="Znf_RING"/>
</dbReference>
<feature type="compositionally biased region" description="Polar residues" evidence="5">
    <location>
        <begin position="394"/>
        <end position="406"/>
    </location>
</feature>
<dbReference type="Pfam" id="PF13920">
    <property type="entry name" value="zf-C3HC4_3"/>
    <property type="match status" value="1"/>
</dbReference>
<sequence length="640" mass="71911">MRNAILNTETSGPNNSRRIATGIPLKLKQTSDYGSPLKQKYLREKYLSPEKLLILCNVIRLCQALLKKSVVHSVIAMGSAGLHYVDDKDTVRCYECGLNVSGWTLDMNPFTVHAQRSPDCPFVRSTLPDHATTLPSAKTISLPISAVSDVENPLKRQKTDEIRNVFQQASLVEVNLLKEIRKQSFSHWPHRTSPSKAQVIEAGFFNCNVGDRTICLYCNLICQQWIPHADDPWEMHKILSPKCPYVLTMLRHRQTASIQIINERPINDNSLASNTTDVFRSQEIVYAAACNPHYMEIPKRHASFSTWPNENLPSVEDLVKAGFFFTGTKTIVTCFYCNGSLQNWGSNDNPIVEHARWFPQCAYAKQLCGEEMHRKIQESKRLQQERANLKESNKAASEATTSNTGTGKLDIRDETTLSRYVAARLDWPISQMLLVRNFKLSIIKRCYEDQLRLKQDDFIGDCYLFVACKILQKQIDHIGGKKDNIIVPSIAMKKIREAEQPGISEITSKYESIHFENVVALQAHEQATTTSAQTNSSSDTDVQLTTSSESTNNENNAAASTAVDEQTKQIESSATNAAPTPSGKTDDSFAENRCVLCLTEERRIACIPCGHLCACVPCGHSLRLCPICRREIEAFIRVYI</sequence>
<accession>A0A819ABZ3</accession>
<keyword evidence="9" id="KW-1185">Reference proteome</keyword>
<dbReference type="GO" id="GO:0005634">
    <property type="term" value="C:nucleus"/>
    <property type="evidence" value="ECO:0007669"/>
    <property type="project" value="TreeGrafter"/>
</dbReference>
<feature type="region of interest" description="Disordered" evidence="5">
    <location>
        <begin position="379"/>
        <end position="408"/>
    </location>
</feature>
<dbReference type="EMBL" id="CAJOBG010000235">
    <property type="protein sequence ID" value="CAF3782611.1"/>
    <property type="molecule type" value="Genomic_DNA"/>
</dbReference>
<dbReference type="InterPro" id="IPR001370">
    <property type="entry name" value="BIR_rpt"/>
</dbReference>
<dbReference type="SMART" id="SM00238">
    <property type="entry name" value="BIR"/>
    <property type="match status" value="3"/>
</dbReference>
<evidence type="ECO:0000313" key="8">
    <source>
        <dbReference type="EMBL" id="CAF4135783.1"/>
    </source>
</evidence>
<evidence type="ECO:0000256" key="5">
    <source>
        <dbReference type="SAM" id="MobiDB-lite"/>
    </source>
</evidence>
<dbReference type="InterPro" id="IPR011029">
    <property type="entry name" value="DEATH-like_dom_sf"/>
</dbReference>
<dbReference type="GO" id="GO:0061630">
    <property type="term" value="F:ubiquitin protein ligase activity"/>
    <property type="evidence" value="ECO:0007669"/>
    <property type="project" value="TreeGrafter"/>
</dbReference>
<feature type="region of interest" description="Disordered" evidence="5">
    <location>
        <begin position="526"/>
        <end position="588"/>
    </location>
</feature>
<evidence type="ECO:0000313" key="9">
    <source>
        <dbReference type="Proteomes" id="UP000663866"/>
    </source>
</evidence>
<dbReference type="GO" id="GO:0031398">
    <property type="term" value="P:positive regulation of protein ubiquitination"/>
    <property type="evidence" value="ECO:0007669"/>
    <property type="project" value="TreeGrafter"/>
</dbReference>
<dbReference type="Gene3D" id="1.10.1170.10">
    <property type="entry name" value="Inhibitor Of Apoptosis Protein (2mihbC-IAP-1), Chain A"/>
    <property type="match status" value="4"/>
</dbReference>
<proteinExistence type="inferred from homology"/>
<dbReference type="Proteomes" id="UP000663866">
    <property type="component" value="Unassembled WGS sequence"/>
</dbReference>
<name>A0A819ABZ3_9BILA</name>
<evidence type="ECO:0000256" key="3">
    <source>
        <dbReference type="ARBA" id="ARBA00022833"/>
    </source>
</evidence>
<dbReference type="PANTHER" id="PTHR10044">
    <property type="entry name" value="INHIBITOR OF APOPTOSIS"/>
    <property type="match status" value="1"/>
</dbReference>
<feature type="compositionally biased region" description="Polar residues" evidence="5">
    <location>
        <begin position="569"/>
        <end position="583"/>
    </location>
</feature>
<dbReference type="CDD" id="cd00022">
    <property type="entry name" value="BIR"/>
    <property type="match status" value="2"/>
</dbReference>
<dbReference type="EMBL" id="CAJOBF010004375">
    <property type="protein sequence ID" value="CAF4135783.1"/>
    <property type="molecule type" value="Genomic_DNA"/>
</dbReference>
<organism evidence="7 9">
    <name type="scientific">Rotaria magnacalcarata</name>
    <dbReference type="NCBI Taxonomy" id="392030"/>
    <lineage>
        <taxon>Eukaryota</taxon>
        <taxon>Metazoa</taxon>
        <taxon>Spiralia</taxon>
        <taxon>Gnathifera</taxon>
        <taxon>Rotifera</taxon>
        <taxon>Eurotatoria</taxon>
        <taxon>Bdelloidea</taxon>
        <taxon>Philodinida</taxon>
        <taxon>Philodinidae</taxon>
        <taxon>Rotaria</taxon>
    </lineage>
</organism>
<evidence type="ECO:0000256" key="4">
    <source>
        <dbReference type="PROSITE-ProRule" id="PRU00175"/>
    </source>
</evidence>
<evidence type="ECO:0000313" key="7">
    <source>
        <dbReference type="EMBL" id="CAF3782611.1"/>
    </source>
</evidence>
<comment type="similarity">
    <text evidence="1">Belongs to the IAP family.</text>
</comment>
<dbReference type="GO" id="GO:0043027">
    <property type="term" value="F:cysteine-type endopeptidase inhibitor activity involved in apoptotic process"/>
    <property type="evidence" value="ECO:0007669"/>
    <property type="project" value="TreeGrafter"/>
</dbReference>
<reference evidence="7" key="1">
    <citation type="submission" date="2021-02" db="EMBL/GenBank/DDBJ databases">
        <authorList>
            <person name="Nowell W R."/>
        </authorList>
    </citation>
    <scope>NUCLEOTIDE SEQUENCE</scope>
</reference>
<keyword evidence="2 4" id="KW-0479">Metal-binding</keyword>
<dbReference type="SUPFAM" id="SSF57924">
    <property type="entry name" value="Inhibitor of apoptosis (IAP) repeat"/>
    <property type="match status" value="3"/>
</dbReference>
<dbReference type="Proteomes" id="UP000663842">
    <property type="component" value="Unassembled WGS sequence"/>
</dbReference>
<feature type="compositionally biased region" description="Low complexity" evidence="5">
    <location>
        <begin position="526"/>
        <end position="562"/>
    </location>
</feature>
<comment type="caution">
    <text evidence="7">The sequence shown here is derived from an EMBL/GenBank/DDBJ whole genome shotgun (WGS) entry which is preliminary data.</text>
</comment>
<gene>
    <name evidence="7" type="ORF">OVN521_LOCUS2864</name>
    <name evidence="8" type="ORF">UXM345_LOCUS24277</name>
</gene>
<dbReference type="Gene3D" id="1.10.533.10">
    <property type="entry name" value="Death Domain, Fas"/>
    <property type="match status" value="1"/>
</dbReference>
<evidence type="ECO:0000256" key="1">
    <source>
        <dbReference type="ARBA" id="ARBA00006672"/>
    </source>
</evidence>
<protein>
    <recommendedName>
        <fullName evidence="6">RING-type domain-containing protein</fullName>
    </recommendedName>
</protein>
<dbReference type="PROSITE" id="PS50143">
    <property type="entry name" value="BIR_REPEAT_2"/>
    <property type="match status" value="3"/>
</dbReference>
<feature type="domain" description="RING-type" evidence="6">
    <location>
        <begin position="594"/>
        <end position="629"/>
    </location>
</feature>
<dbReference type="Pfam" id="PF00653">
    <property type="entry name" value="BIR"/>
    <property type="match status" value="3"/>
</dbReference>
<dbReference type="PROSITE" id="PS50089">
    <property type="entry name" value="ZF_RING_2"/>
    <property type="match status" value="1"/>
</dbReference>
<dbReference type="GO" id="GO:0005737">
    <property type="term" value="C:cytoplasm"/>
    <property type="evidence" value="ECO:0007669"/>
    <property type="project" value="TreeGrafter"/>
</dbReference>
<feature type="compositionally biased region" description="Basic and acidic residues" evidence="5">
    <location>
        <begin position="379"/>
        <end position="393"/>
    </location>
</feature>
<dbReference type="GO" id="GO:0008270">
    <property type="term" value="F:zinc ion binding"/>
    <property type="evidence" value="ECO:0007669"/>
    <property type="project" value="UniProtKB-KW"/>
</dbReference>